<gene>
    <name evidence="15" type="ORF">FYJ76_11815</name>
    <name evidence="14" type="ORF">TQ39_16180</name>
</gene>
<evidence type="ECO:0000313" key="14">
    <source>
        <dbReference type="EMBL" id="KJF38787.1"/>
    </source>
</evidence>
<protein>
    <recommendedName>
        <fullName evidence="4">Probable multidrug resistance protein NorM</fullName>
    </recommendedName>
    <alternativeName>
        <fullName evidence="12">Multidrug-efflux transporter</fullName>
    </alternativeName>
</protein>
<evidence type="ECO:0000256" key="10">
    <source>
        <dbReference type="ARBA" id="ARBA00023065"/>
    </source>
</evidence>
<dbReference type="GeneID" id="42858091"/>
<keyword evidence="16" id="KW-1185">Reference proteome</keyword>
<dbReference type="RefSeq" id="WP_050006291.1">
    <property type="nucleotide sequence ID" value="NZ_CAOJUJ010000004.1"/>
</dbReference>
<evidence type="ECO:0000256" key="7">
    <source>
        <dbReference type="ARBA" id="ARBA00022475"/>
    </source>
</evidence>
<keyword evidence="10" id="KW-0406">Ion transport</keyword>
<evidence type="ECO:0000256" key="8">
    <source>
        <dbReference type="ARBA" id="ARBA00022692"/>
    </source>
</evidence>
<dbReference type="Pfam" id="PF01554">
    <property type="entry name" value="MatE"/>
    <property type="match status" value="2"/>
</dbReference>
<dbReference type="GO" id="GO:0006811">
    <property type="term" value="P:monoatomic ion transport"/>
    <property type="evidence" value="ECO:0007669"/>
    <property type="project" value="UniProtKB-KW"/>
</dbReference>
<sequence>MITDMSQGRPAAILWRFTIPMLLSAVFQQLYNVADSVVAGRFVGEDALAAVGASFPITMIFMAVALGSNTGCSVIISQLFGAKETARMKTAVSTSVIAILALSALLTAGGFLFCEPLMRLLGTPENVFADSQLYLNVYIGGLTFLFLYNICTGVFTALGDSRTPLYFLIASSLANIVMDVVFVVCFHMGVGGVAWATFLCQGVASVLAAWTLFRRLRGVPAPERHPLFSWRMLGRIARIAVPSILQQSFISVGNLFIQSLVNSFGSAVVAGYSAAVKLNTFALTGFTTLGNGLSSFTAQNIGAGRPERVKQGFRAGAGMTLCVAVPFIAAFVFAGPQMVRLFLSAPSADALAQGTLFLNIVAPFYVLISLKLAADGVLRGAGCMGQFMTATFTDLILRVILAFLLAPRFGAAGIWMSWPLGWAVAAALSLGFYFTGGWRKRVGSIDK</sequence>
<dbReference type="InterPro" id="IPR048279">
    <property type="entry name" value="MdtK-like"/>
</dbReference>
<dbReference type="AlphaFoldDB" id="A0A0D8IVU3"/>
<evidence type="ECO:0000313" key="17">
    <source>
        <dbReference type="Proteomes" id="UP000431913"/>
    </source>
</evidence>
<keyword evidence="9 13" id="KW-1133">Transmembrane helix</keyword>
<evidence type="ECO:0000313" key="15">
    <source>
        <dbReference type="EMBL" id="MST92608.1"/>
    </source>
</evidence>
<feature type="transmembrane region" description="Helical" evidence="13">
    <location>
        <begin position="356"/>
        <end position="374"/>
    </location>
</feature>
<evidence type="ECO:0000256" key="4">
    <source>
        <dbReference type="ARBA" id="ARBA00020268"/>
    </source>
</evidence>
<evidence type="ECO:0000256" key="11">
    <source>
        <dbReference type="ARBA" id="ARBA00023136"/>
    </source>
</evidence>
<comment type="caution">
    <text evidence="14">The sequence shown here is derived from an EMBL/GenBank/DDBJ whole genome shotgun (WGS) entry which is preliminary data.</text>
</comment>
<dbReference type="PANTHER" id="PTHR43298:SF2">
    <property type="entry name" value="FMN_FAD EXPORTER YEEO-RELATED"/>
    <property type="match status" value="1"/>
</dbReference>
<comment type="subcellular location">
    <subcellularLocation>
        <location evidence="2">Cell membrane</location>
        <topology evidence="2">Multi-pass membrane protein</topology>
    </subcellularLocation>
</comment>
<evidence type="ECO:0000256" key="12">
    <source>
        <dbReference type="ARBA" id="ARBA00031636"/>
    </source>
</evidence>
<evidence type="ECO:0000313" key="16">
    <source>
        <dbReference type="Proteomes" id="UP000032483"/>
    </source>
</evidence>
<dbReference type="CDD" id="cd13138">
    <property type="entry name" value="MATE_yoeA_like"/>
    <property type="match status" value="1"/>
</dbReference>
<dbReference type="PIRSF" id="PIRSF006603">
    <property type="entry name" value="DinF"/>
    <property type="match status" value="1"/>
</dbReference>
<dbReference type="Proteomes" id="UP000431913">
    <property type="component" value="Unassembled WGS sequence"/>
</dbReference>
<dbReference type="EMBL" id="VUNJ01000012">
    <property type="protein sequence ID" value="MST92608.1"/>
    <property type="molecule type" value="Genomic_DNA"/>
</dbReference>
<keyword evidence="7" id="KW-1003">Cell membrane</keyword>
<feature type="transmembrane region" description="Helical" evidence="13">
    <location>
        <begin position="12"/>
        <end position="31"/>
    </location>
</feature>
<keyword evidence="11 13" id="KW-0472">Membrane</keyword>
<comment type="function">
    <text evidence="1">Multidrug efflux pump.</text>
</comment>
<reference evidence="14" key="1">
    <citation type="submission" date="2015-02" db="EMBL/GenBank/DDBJ databases">
        <title>A novel member of the family Ruminococcaceae isolated from human feces.</title>
        <authorList>
            <person name="Shkoporov A.N."/>
            <person name="Chaplin A.V."/>
            <person name="Motuzova O.V."/>
            <person name="Kafarskaia L.I."/>
            <person name="Khokhlova E.V."/>
            <person name="Efimov B.A."/>
        </authorList>
    </citation>
    <scope>NUCLEOTIDE SEQUENCE [LARGE SCALE GENOMIC DNA]</scope>
    <source>
        <strain evidence="14">585-1</strain>
    </source>
</reference>
<comment type="similarity">
    <text evidence="3">Belongs to the multi antimicrobial extrusion (MATE) (TC 2.A.66.1) family.</text>
</comment>
<evidence type="ECO:0000256" key="5">
    <source>
        <dbReference type="ARBA" id="ARBA00022448"/>
    </source>
</evidence>
<evidence type="ECO:0000256" key="2">
    <source>
        <dbReference type="ARBA" id="ARBA00004651"/>
    </source>
</evidence>
<feature type="transmembrane region" description="Helical" evidence="13">
    <location>
        <begin position="51"/>
        <end position="80"/>
    </location>
</feature>
<dbReference type="InterPro" id="IPR002528">
    <property type="entry name" value="MATE_fam"/>
</dbReference>
<evidence type="ECO:0000256" key="13">
    <source>
        <dbReference type="SAM" id="Phobius"/>
    </source>
</evidence>
<dbReference type="InterPro" id="IPR050222">
    <property type="entry name" value="MATE_MdtK"/>
</dbReference>
<reference evidence="15 17" key="2">
    <citation type="submission" date="2019-08" db="EMBL/GenBank/DDBJ databases">
        <title>In-depth cultivation of the pig gut microbiome towards novel bacterial diversity and tailored functional studies.</title>
        <authorList>
            <person name="Wylensek D."/>
            <person name="Hitch T.C.A."/>
            <person name="Clavel T."/>
        </authorList>
    </citation>
    <scope>NUCLEOTIDE SEQUENCE [LARGE SCALE GENOMIC DNA]</scope>
    <source>
        <strain evidence="15 17">WCA3-601-WT-6J</strain>
    </source>
</reference>
<keyword evidence="6" id="KW-0050">Antiport</keyword>
<evidence type="ECO:0000256" key="6">
    <source>
        <dbReference type="ARBA" id="ARBA00022449"/>
    </source>
</evidence>
<feature type="transmembrane region" description="Helical" evidence="13">
    <location>
        <begin position="165"/>
        <end position="189"/>
    </location>
</feature>
<name>A0A0D8IVU3_9FIRM</name>
<evidence type="ECO:0000256" key="3">
    <source>
        <dbReference type="ARBA" id="ARBA00010199"/>
    </source>
</evidence>
<dbReference type="GO" id="GO:0042910">
    <property type="term" value="F:xenobiotic transmembrane transporter activity"/>
    <property type="evidence" value="ECO:0007669"/>
    <property type="project" value="InterPro"/>
</dbReference>
<dbReference type="GO" id="GO:0005886">
    <property type="term" value="C:plasma membrane"/>
    <property type="evidence" value="ECO:0007669"/>
    <property type="project" value="UniProtKB-SubCell"/>
</dbReference>
<dbReference type="PANTHER" id="PTHR43298">
    <property type="entry name" value="MULTIDRUG RESISTANCE PROTEIN NORM-RELATED"/>
    <property type="match status" value="1"/>
</dbReference>
<dbReference type="EMBL" id="JXXK01000031">
    <property type="protein sequence ID" value="KJF38787.1"/>
    <property type="molecule type" value="Genomic_DNA"/>
</dbReference>
<feature type="transmembrane region" description="Helical" evidence="13">
    <location>
        <begin position="195"/>
        <end position="213"/>
    </location>
</feature>
<keyword evidence="8 13" id="KW-0812">Transmembrane</keyword>
<feature type="transmembrane region" description="Helical" evidence="13">
    <location>
        <begin position="133"/>
        <end position="158"/>
    </location>
</feature>
<dbReference type="PATRIC" id="fig|1550024.3.peg.3691"/>
<feature type="transmembrane region" description="Helical" evidence="13">
    <location>
        <begin position="92"/>
        <end position="113"/>
    </location>
</feature>
<feature type="transmembrane region" description="Helical" evidence="13">
    <location>
        <begin position="315"/>
        <end position="336"/>
    </location>
</feature>
<proteinExistence type="inferred from homology"/>
<accession>A0A0D8IVU3</accession>
<feature type="transmembrane region" description="Helical" evidence="13">
    <location>
        <begin position="420"/>
        <end position="438"/>
    </location>
</feature>
<dbReference type="NCBIfam" id="TIGR00797">
    <property type="entry name" value="matE"/>
    <property type="match status" value="1"/>
</dbReference>
<organism evidence="14 16">
    <name type="scientific">Ruthenibacterium lactatiformans</name>
    <dbReference type="NCBI Taxonomy" id="1550024"/>
    <lineage>
        <taxon>Bacteria</taxon>
        <taxon>Bacillati</taxon>
        <taxon>Bacillota</taxon>
        <taxon>Clostridia</taxon>
        <taxon>Eubacteriales</taxon>
        <taxon>Oscillospiraceae</taxon>
        <taxon>Ruthenibacterium</taxon>
    </lineage>
</organism>
<dbReference type="GO" id="GO:0015297">
    <property type="term" value="F:antiporter activity"/>
    <property type="evidence" value="ECO:0007669"/>
    <property type="project" value="UniProtKB-KW"/>
</dbReference>
<dbReference type="Proteomes" id="UP000032483">
    <property type="component" value="Unassembled WGS sequence"/>
</dbReference>
<evidence type="ECO:0000256" key="1">
    <source>
        <dbReference type="ARBA" id="ARBA00003408"/>
    </source>
</evidence>
<evidence type="ECO:0000256" key="9">
    <source>
        <dbReference type="ARBA" id="ARBA00022989"/>
    </source>
</evidence>
<keyword evidence="5" id="KW-0813">Transport</keyword>